<dbReference type="CDD" id="cd00093">
    <property type="entry name" value="HTH_XRE"/>
    <property type="match status" value="1"/>
</dbReference>
<protein>
    <recommendedName>
        <fullName evidence="1">HTH cro/C1-type domain-containing protein</fullName>
    </recommendedName>
</protein>
<dbReference type="InterPro" id="IPR010982">
    <property type="entry name" value="Lambda_DNA-bd_dom_sf"/>
</dbReference>
<dbReference type="Pfam" id="PF01381">
    <property type="entry name" value="HTH_3"/>
    <property type="match status" value="1"/>
</dbReference>
<evidence type="ECO:0000259" key="1">
    <source>
        <dbReference type="PROSITE" id="PS50943"/>
    </source>
</evidence>
<organism evidence="2 3">
    <name type="scientific">Georgenia daeguensis</name>
    <dbReference type="NCBI Taxonomy" id="908355"/>
    <lineage>
        <taxon>Bacteria</taxon>
        <taxon>Bacillati</taxon>
        <taxon>Actinomycetota</taxon>
        <taxon>Actinomycetes</taxon>
        <taxon>Micrococcales</taxon>
        <taxon>Bogoriellaceae</taxon>
        <taxon>Georgenia</taxon>
    </lineage>
</organism>
<evidence type="ECO:0000313" key="2">
    <source>
        <dbReference type="EMBL" id="GAA3509275.1"/>
    </source>
</evidence>
<reference evidence="3" key="1">
    <citation type="journal article" date="2019" name="Int. J. Syst. Evol. Microbiol.">
        <title>The Global Catalogue of Microorganisms (GCM) 10K type strain sequencing project: providing services to taxonomists for standard genome sequencing and annotation.</title>
        <authorList>
            <consortium name="The Broad Institute Genomics Platform"/>
            <consortium name="The Broad Institute Genome Sequencing Center for Infectious Disease"/>
            <person name="Wu L."/>
            <person name="Ma J."/>
        </authorList>
    </citation>
    <scope>NUCLEOTIDE SEQUENCE [LARGE SCALE GENOMIC DNA]</scope>
    <source>
        <strain evidence="3">JCM 17459</strain>
    </source>
</reference>
<dbReference type="InterPro" id="IPR001387">
    <property type="entry name" value="Cro/C1-type_HTH"/>
</dbReference>
<dbReference type="Gene3D" id="1.10.260.40">
    <property type="entry name" value="lambda repressor-like DNA-binding domains"/>
    <property type="match status" value="1"/>
</dbReference>
<evidence type="ECO:0000313" key="3">
    <source>
        <dbReference type="Proteomes" id="UP001499841"/>
    </source>
</evidence>
<proteinExistence type="predicted"/>
<name>A0ABP6ULB9_9MICO</name>
<accession>A0ABP6ULB9</accession>
<dbReference type="Proteomes" id="UP001499841">
    <property type="component" value="Unassembled WGS sequence"/>
</dbReference>
<dbReference type="SMART" id="SM00530">
    <property type="entry name" value="HTH_XRE"/>
    <property type="match status" value="1"/>
</dbReference>
<dbReference type="EMBL" id="BAABBA010000023">
    <property type="protein sequence ID" value="GAA3509275.1"/>
    <property type="molecule type" value="Genomic_DNA"/>
</dbReference>
<keyword evidence="3" id="KW-1185">Reference proteome</keyword>
<sequence length="92" mass="9858">MTPVHDPFDPPTLTAHGLAAVVAANVRFEAARHGLRQQDVAAIVRISRSAVSLRFTGKAAWTLDEIGRLAQALGIRPGELTVPPARATRPAW</sequence>
<feature type="domain" description="HTH cro/C1-type" evidence="1">
    <location>
        <begin position="32"/>
        <end position="80"/>
    </location>
</feature>
<dbReference type="RefSeq" id="WP_345044200.1">
    <property type="nucleotide sequence ID" value="NZ_BAABBA010000023.1"/>
</dbReference>
<dbReference type="PROSITE" id="PS50943">
    <property type="entry name" value="HTH_CROC1"/>
    <property type="match status" value="1"/>
</dbReference>
<gene>
    <name evidence="2" type="ORF">GCM10022262_35650</name>
</gene>
<comment type="caution">
    <text evidence="2">The sequence shown here is derived from an EMBL/GenBank/DDBJ whole genome shotgun (WGS) entry which is preliminary data.</text>
</comment>
<dbReference type="SUPFAM" id="SSF47413">
    <property type="entry name" value="lambda repressor-like DNA-binding domains"/>
    <property type="match status" value="1"/>
</dbReference>